<comment type="caution">
    <text evidence="1">The sequence shown here is derived from an EMBL/GenBank/DDBJ whole genome shotgun (WGS) entry which is preliminary data.</text>
</comment>
<keyword evidence="2" id="KW-1185">Reference proteome</keyword>
<protein>
    <submittedName>
        <fullName evidence="1">Uncharacterized protein</fullName>
    </submittedName>
</protein>
<proteinExistence type="predicted"/>
<dbReference type="EMBL" id="RDQH01000329">
    <property type="protein sequence ID" value="RXI04482.1"/>
    <property type="molecule type" value="Genomic_DNA"/>
</dbReference>
<organism evidence="1 2">
    <name type="scientific">Malus domestica</name>
    <name type="common">Apple</name>
    <name type="synonym">Pyrus malus</name>
    <dbReference type="NCBI Taxonomy" id="3750"/>
    <lineage>
        <taxon>Eukaryota</taxon>
        <taxon>Viridiplantae</taxon>
        <taxon>Streptophyta</taxon>
        <taxon>Embryophyta</taxon>
        <taxon>Tracheophyta</taxon>
        <taxon>Spermatophyta</taxon>
        <taxon>Magnoliopsida</taxon>
        <taxon>eudicotyledons</taxon>
        <taxon>Gunneridae</taxon>
        <taxon>Pentapetalae</taxon>
        <taxon>rosids</taxon>
        <taxon>fabids</taxon>
        <taxon>Rosales</taxon>
        <taxon>Rosaceae</taxon>
        <taxon>Amygdaloideae</taxon>
        <taxon>Maleae</taxon>
        <taxon>Malus</taxon>
    </lineage>
</organism>
<gene>
    <name evidence="1" type="ORF">DVH24_038756</name>
</gene>
<evidence type="ECO:0000313" key="2">
    <source>
        <dbReference type="Proteomes" id="UP000290289"/>
    </source>
</evidence>
<evidence type="ECO:0000313" key="1">
    <source>
        <dbReference type="EMBL" id="RXI04482.1"/>
    </source>
</evidence>
<name>A0A498KFW4_MALDO</name>
<dbReference type="AlphaFoldDB" id="A0A498KFW4"/>
<dbReference type="Proteomes" id="UP000290289">
    <property type="component" value="Chromosome 3"/>
</dbReference>
<sequence>MSHSVMPVRGNDEKPSNFTIPIVLKACVRLTLIYEKIIHGFEKKHDKVALNMFVGYALIELYSKCEKLARL</sequence>
<reference evidence="1 2" key="1">
    <citation type="submission" date="2018-10" db="EMBL/GenBank/DDBJ databases">
        <title>A high-quality apple genome assembly.</title>
        <authorList>
            <person name="Hu J."/>
        </authorList>
    </citation>
    <scope>NUCLEOTIDE SEQUENCE [LARGE SCALE GENOMIC DNA]</scope>
    <source>
        <strain evidence="2">cv. HFTH1</strain>
        <tissue evidence="1">Young leaf</tissue>
    </source>
</reference>
<accession>A0A498KFW4</accession>